<reference evidence="2 3" key="1">
    <citation type="submission" date="2019-03" db="EMBL/GenBank/DDBJ databases">
        <title>Arthrobacter sp. nov., an bacterium isolated from biocrust in Mu Us Desert.</title>
        <authorList>
            <person name="Lixiong L."/>
        </authorList>
    </citation>
    <scope>NUCLEOTIDE SEQUENCE [LARGE SCALE GENOMIC DNA]</scope>
    <source>
        <strain evidence="2 3">SLN-3</strain>
    </source>
</reference>
<dbReference type="EMBL" id="SMTK01000003">
    <property type="protein sequence ID" value="TDK25243.1"/>
    <property type="molecule type" value="Genomic_DNA"/>
</dbReference>
<evidence type="ECO:0000313" key="3">
    <source>
        <dbReference type="Proteomes" id="UP000295411"/>
    </source>
</evidence>
<dbReference type="OrthoDB" id="9758957at2"/>
<sequence length="272" mass="28972">MGKVKVIAHRGASAHAPENTLPAIDLAVEHGADLVEIDVRRTLDGELAVIHDPTLERTTDAARAFPGRARYDVAGFTLAEIRSLDAGSWFGPAFAGVRVPTLHEVLTALAGRAGLLLEVKDPASAPGIAADLRAVLDAAGWLGGGPAGPLVVQSADWQFVNAFHLLLPGVPVGLLGGPPPPQEIDGAAGWAHCINPKNTKVTADLVHRVHSGGMVLWPYTVDNPRRMRELIALGVDGIITNRPALLAEVLAGSARRRFTWLRRWWSISRASR</sequence>
<dbReference type="PANTHER" id="PTHR46211">
    <property type="entry name" value="GLYCEROPHOSPHORYL DIESTER PHOSPHODIESTERASE"/>
    <property type="match status" value="1"/>
</dbReference>
<organism evidence="2 3">
    <name type="scientific">Arthrobacter crusticola</name>
    <dbReference type="NCBI Taxonomy" id="2547960"/>
    <lineage>
        <taxon>Bacteria</taxon>
        <taxon>Bacillati</taxon>
        <taxon>Actinomycetota</taxon>
        <taxon>Actinomycetes</taxon>
        <taxon>Micrococcales</taxon>
        <taxon>Micrococcaceae</taxon>
        <taxon>Arthrobacter</taxon>
    </lineage>
</organism>
<comment type="caution">
    <text evidence="2">The sequence shown here is derived from an EMBL/GenBank/DDBJ whole genome shotgun (WGS) entry which is preliminary data.</text>
</comment>
<keyword evidence="3" id="KW-1185">Reference proteome</keyword>
<evidence type="ECO:0000259" key="1">
    <source>
        <dbReference type="PROSITE" id="PS51704"/>
    </source>
</evidence>
<dbReference type="RefSeq" id="WP_133403521.1">
    <property type="nucleotide sequence ID" value="NZ_SMTK01000003.1"/>
</dbReference>
<protein>
    <submittedName>
        <fullName evidence="2">Glycerophosphodiester phosphodiesterase</fullName>
    </submittedName>
</protein>
<evidence type="ECO:0000313" key="2">
    <source>
        <dbReference type="EMBL" id="TDK25243.1"/>
    </source>
</evidence>
<dbReference type="GO" id="GO:0008081">
    <property type="term" value="F:phosphoric diester hydrolase activity"/>
    <property type="evidence" value="ECO:0007669"/>
    <property type="project" value="InterPro"/>
</dbReference>
<dbReference type="PROSITE" id="PS51704">
    <property type="entry name" value="GP_PDE"/>
    <property type="match status" value="1"/>
</dbReference>
<dbReference type="SUPFAM" id="SSF51695">
    <property type="entry name" value="PLC-like phosphodiesterases"/>
    <property type="match status" value="1"/>
</dbReference>
<dbReference type="Gene3D" id="3.20.20.190">
    <property type="entry name" value="Phosphatidylinositol (PI) phosphodiesterase"/>
    <property type="match status" value="1"/>
</dbReference>
<dbReference type="Pfam" id="PF03009">
    <property type="entry name" value="GDPD"/>
    <property type="match status" value="1"/>
</dbReference>
<dbReference type="PANTHER" id="PTHR46211:SF1">
    <property type="entry name" value="GLYCEROPHOSPHODIESTER PHOSPHODIESTERASE, CYTOPLASMIC"/>
    <property type="match status" value="1"/>
</dbReference>
<accession>A0A4R5TVV6</accession>
<dbReference type="GO" id="GO:0006629">
    <property type="term" value="P:lipid metabolic process"/>
    <property type="evidence" value="ECO:0007669"/>
    <property type="project" value="InterPro"/>
</dbReference>
<dbReference type="InterPro" id="IPR030395">
    <property type="entry name" value="GP_PDE_dom"/>
</dbReference>
<feature type="domain" description="GP-PDE" evidence="1">
    <location>
        <begin position="4"/>
        <end position="250"/>
    </location>
</feature>
<gene>
    <name evidence="2" type="ORF">E2F48_08140</name>
</gene>
<name>A0A4R5TVV6_9MICC</name>
<dbReference type="Proteomes" id="UP000295411">
    <property type="component" value="Unassembled WGS sequence"/>
</dbReference>
<dbReference type="InterPro" id="IPR017946">
    <property type="entry name" value="PLC-like_Pdiesterase_TIM-brl"/>
</dbReference>
<dbReference type="AlphaFoldDB" id="A0A4R5TVV6"/>
<proteinExistence type="predicted"/>